<dbReference type="SUPFAM" id="SSF52833">
    <property type="entry name" value="Thioredoxin-like"/>
    <property type="match status" value="1"/>
</dbReference>
<dbReference type="EMBL" id="BMMP01000010">
    <property type="protein sequence ID" value="GGO51137.1"/>
    <property type="molecule type" value="Genomic_DNA"/>
</dbReference>
<dbReference type="InterPro" id="IPR036249">
    <property type="entry name" value="Thioredoxin-like_sf"/>
</dbReference>
<comment type="similarity">
    <text evidence="1">Belongs to the thioredoxin family. DsbA subfamily.</text>
</comment>
<dbReference type="PANTHER" id="PTHR13887">
    <property type="entry name" value="GLUTATHIONE S-TRANSFERASE KAPPA"/>
    <property type="match status" value="1"/>
</dbReference>
<evidence type="ECO:0000256" key="4">
    <source>
        <dbReference type="ARBA" id="ARBA00023157"/>
    </source>
</evidence>
<dbReference type="Pfam" id="PF13462">
    <property type="entry name" value="Thioredoxin_4"/>
    <property type="match status" value="1"/>
</dbReference>
<keyword evidence="5" id="KW-0676">Redox-active center</keyword>
<keyword evidence="3" id="KW-0560">Oxidoreductase</keyword>
<sequence>MLALSGEPGHKHARGPPFRSLAHGVMSQKDPSGHEGRRTATERLREERKRERAAERRGRNLKVGAVVVALLAVAGGVGAMLAQQSGGDAENDAKPITVGKRDAPAKLTVYEDFRCPACGQFEQRFRKTIHGLEKQGKLRAEYHLVTIIDDNMGGSGSHAAANAAVCARDEGRFRQYHDVLFQNQPEEQDDAFADEKTLVKLAGKAGGLNSSRFRDCVADGSHEDWVKKSSASFKKSGYQSTPTVLLDGENVYGDQSDPLTPESLKRKVEEKS</sequence>
<accession>A0ABQ2MFI6</accession>
<keyword evidence="2" id="KW-0732">Signal</keyword>
<proteinExistence type="inferred from homology"/>
<evidence type="ECO:0000313" key="9">
    <source>
        <dbReference type="Proteomes" id="UP000631535"/>
    </source>
</evidence>
<feature type="region of interest" description="Disordered" evidence="6">
    <location>
        <begin position="229"/>
        <end position="272"/>
    </location>
</feature>
<keyword evidence="4" id="KW-1015">Disulfide bond</keyword>
<dbReference type="Gene3D" id="3.40.30.10">
    <property type="entry name" value="Glutaredoxin"/>
    <property type="match status" value="1"/>
</dbReference>
<evidence type="ECO:0000256" key="5">
    <source>
        <dbReference type="ARBA" id="ARBA00023284"/>
    </source>
</evidence>
<dbReference type="InterPro" id="IPR012336">
    <property type="entry name" value="Thioredoxin-like_fold"/>
</dbReference>
<dbReference type="CDD" id="cd02972">
    <property type="entry name" value="DsbA_family"/>
    <property type="match status" value="1"/>
</dbReference>
<evidence type="ECO:0000256" key="1">
    <source>
        <dbReference type="ARBA" id="ARBA00005791"/>
    </source>
</evidence>
<evidence type="ECO:0000256" key="6">
    <source>
        <dbReference type="SAM" id="MobiDB-lite"/>
    </source>
</evidence>
<evidence type="ECO:0000313" key="8">
    <source>
        <dbReference type="EMBL" id="GGO51137.1"/>
    </source>
</evidence>
<name>A0ABQ2MFI6_9ACTN</name>
<evidence type="ECO:0000259" key="7">
    <source>
        <dbReference type="Pfam" id="PF13462"/>
    </source>
</evidence>
<keyword evidence="9" id="KW-1185">Reference proteome</keyword>
<reference evidence="9" key="1">
    <citation type="journal article" date="2019" name="Int. J. Syst. Evol. Microbiol.">
        <title>The Global Catalogue of Microorganisms (GCM) 10K type strain sequencing project: providing services to taxonomists for standard genome sequencing and annotation.</title>
        <authorList>
            <consortium name="The Broad Institute Genomics Platform"/>
            <consortium name="The Broad Institute Genome Sequencing Center for Infectious Disease"/>
            <person name="Wu L."/>
            <person name="Ma J."/>
        </authorList>
    </citation>
    <scope>NUCLEOTIDE SEQUENCE [LARGE SCALE GENOMIC DNA]</scope>
    <source>
        <strain evidence="9">CGMCC 4.7178</strain>
    </source>
</reference>
<feature type="compositionally biased region" description="Polar residues" evidence="6">
    <location>
        <begin position="229"/>
        <end position="243"/>
    </location>
</feature>
<feature type="compositionally biased region" description="Basic and acidic residues" evidence="6">
    <location>
        <begin position="263"/>
        <end position="272"/>
    </location>
</feature>
<feature type="region of interest" description="Disordered" evidence="6">
    <location>
        <begin position="1"/>
        <end position="57"/>
    </location>
</feature>
<dbReference type="PANTHER" id="PTHR13887:SF14">
    <property type="entry name" value="DISULFIDE BOND FORMATION PROTEIN D"/>
    <property type="match status" value="1"/>
</dbReference>
<dbReference type="Proteomes" id="UP000631535">
    <property type="component" value="Unassembled WGS sequence"/>
</dbReference>
<organism evidence="8 9">
    <name type="scientific">Streptomyces daqingensis</name>
    <dbReference type="NCBI Taxonomy" id="1472640"/>
    <lineage>
        <taxon>Bacteria</taxon>
        <taxon>Bacillati</taxon>
        <taxon>Actinomycetota</taxon>
        <taxon>Actinomycetes</taxon>
        <taxon>Kitasatosporales</taxon>
        <taxon>Streptomycetaceae</taxon>
        <taxon>Streptomyces</taxon>
    </lineage>
</organism>
<protein>
    <submittedName>
        <fullName evidence="8">Membrane protein</fullName>
    </submittedName>
</protein>
<evidence type="ECO:0000256" key="3">
    <source>
        <dbReference type="ARBA" id="ARBA00023002"/>
    </source>
</evidence>
<feature type="compositionally biased region" description="Basic and acidic residues" evidence="6">
    <location>
        <begin position="31"/>
        <end position="57"/>
    </location>
</feature>
<feature type="domain" description="Thioredoxin-like fold" evidence="7">
    <location>
        <begin position="94"/>
        <end position="269"/>
    </location>
</feature>
<gene>
    <name evidence="8" type="ORF">GCM10012287_32460</name>
</gene>
<evidence type="ECO:0000256" key="2">
    <source>
        <dbReference type="ARBA" id="ARBA00022729"/>
    </source>
</evidence>
<comment type="caution">
    <text evidence="8">The sequence shown here is derived from an EMBL/GenBank/DDBJ whole genome shotgun (WGS) entry which is preliminary data.</text>
</comment>